<accession>A0ABM4DIG3</accession>
<feature type="domain" description="Ig-like" evidence="7">
    <location>
        <begin position="404"/>
        <end position="500"/>
    </location>
</feature>
<evidence type="ECO:0000313" key="8">
    <source>
        <dbReference type="Proteomes" id="UP001652625"/>
    </source>
</evidence>
<dbReference type="InterPro" id="IPR007110">
    <property type="entry name" value="Ig-like_dom"/>
</dbReference>
<dbReference type="PANTHER" id="PTHR45842">
    <property type="entry name" value="SYNAPTIC ADHESION-LIKE MOLECULE SALM"/>
    <property type="match status" value="1"/>
</dbReference>
<name>A0ABM4DIG3_HYDVU</name>
<feature type="domain" description="Ig-like" evidence="7">
    <location>
        <begin position="598"/>
        <end position="684"/>
    </location>
</feature>
<dbReference type="Pfam" id="PF07679">
    <property type="entry name" value="I-set"/>
    <property type="match status" value="2"/>
</dbReference>
<dbReference type="SUPFAM" id="SSF52058">
    <property type="entry name" value="L domain-like"/>
    <property type="match status" value="1"/>
</dbReference>
<proteinExistence type="predicted"/>
<dbReference type="InterPro" id="IPR036179">
    <property type="entry name" value="Ig-like_dom_sf"/>
</dbReference>
<evidence type="ECO:0000256" key="6">
    <source>
        <dbReference type="SAM" id="Phobius"/>
    </source>
</evidence>
<dbReference type="InterPro" id="IPR000483">
    <property type="entry name" value="Cys-rich_flank_reg_C"/>
</dbReference>
<sequence length="934" mass="106259">MNSVICSFIITKIMVFFVNYALVTATPDFESTNSFVMCYELCSCYNTTIDCSNRNISILPKFISSNTTIIDISRNHIKSLPLSFFDDLLNLEVLNVSYNELEELSAATNKNEQMKQLKLHTIDLSHNKIHHIRMYWQRFRALKTLILSYNLFKEITAVTFLNLKDLEQLFLDHNQLKSLTRSWFIDESNLRNLYLKNNTINYIETGSFLFTPEVMLIDLSENSLKFLDSGLFQELQKLCYLYLDHNTISYISEFAFSRLDQLKVLNLSTNCISIGDKEMDTAFLHLKHLEILDLSKNSGLLIPSTAFQGLYNLKTLYLKYNNIMFIEEEAFANLKSIELLELSTQSLSCGCSVKWLRDWIHLHPLNNKINVVCSSPLWLRNKNIIDVLDSEISCDSNELSSIRPKLTIQPTSTYAVRSGNISLKCAAVSLFDNINIVWLKNNQVIDNTVNSNAIQIVDRVQFVTTSVLLLKNLADTDSGTYSCQPKNIYGSDMSIKFNISVFEPPRLSKDLKPQITALSGETVYIPCIAEGQPMPVVSLTKLNYQVMHAVLDKRVLYEDQKFGITNLKIEDSGTYSCSAKNLVGVANKTIELTVLEMPKFTHPMESKEVRSGETVVLDCIVSGNPLPRLKWYKNDSLLSQGLSSKIKVSNQLLIIFSFDYEDEGFYECKASNKLGTASKTARLTVQKKTLLASSPKRSSYLTVIIITVVSAVVLVIFLVLLYFFKKLCRKNKEELTDRKLLDSLPKTYTLRYTKKPQVPVSNDFLNETVPYLSGSKDDSDDWTLDSATDPAEDDSGISLVYPKDNYSGNAIVPRVQTFSVEKMNEEQHDKNISCNNTLRSSHRKQSNCYLLFNSLDSSHNERTSYIFQKSLKNNNTSLVHKKNVTQKNFCNLDLSLLSYNKKINDMAPKGPNPKENYVSSSRSESEFLSNKIVL</sequence>
<keyword evidence="6" id="KW-0812">Transmembrane</keyword>
<dbReference type="InterPro" id="IPR003599">
    <property type="entry name" value="Ig_sub"/>
</dbReference>
<dbReference type="GeneID" id="100207402"/>
<reference evidence="9" key="1">
    <citation type="submission" date="2025-08" db="UniProtKB">
        <authorList>
            <consortium name="RefSeq"/>
        </authorList>
    </citation>
    <scope>IDENTIFICATION</scope>
</reference>
<feature type="transmembrane region" description="Helical" evidence="6">
    <location>
        <begin position="700"/>
        <end position="724"/>
    </location>
</feature>
<keyword evidence="2" id="KW-0732">Signal</keyword>
<dbReference type="PROSITE" id="PS51450">
    <property type="entry name" value="LRR"/>
    <property type="match status" value="4"/>
</dbReference>
<keyword evidence="5" id="KW-0325">Glycoprotein</keyword>
<dbReference type="InterPro" id="IPR003591">
    <property type="entry name" value="Leu-rich_rpt_typical-subtyp"/>
</dbReference>
<dbReference type="InterPro" id="IPR003598">
    <property type="entry name" value="Ig_sub2"/>
</dbReference>
<dbReference type="Proteomes" id="UP001652625">
    <property type="component" value="Chromosome 14"/>
</dbReference>
<dbReference type="InterPro" id="IPR032675">
    <property type="entry name" value="LRR_dom_sf"/>
</dbReference>
<dbReference type="Gene3D" id="3.80.10.10">
    <property type="entry name" value="Ribonuclease Inhibitor"/>
    <property type="match status" value="3"/>
</dbReference>
<evidence type="ECO:0000256" key="3">
    <source>
        <dbReference type="ARBA" id="ARBA00022737"/>
    </source>
</evidence>
<keyword evidence="6" id="KW-1133">Transmembrane helix</keyword>
<keyword evidence="6" id="KW-0472">Membrane</keyword>
<dbReference type="InterPro" id="IPR013783">
    <property type="entry name" value="Ig-like_fold"/>
</dbReference>
<feature type="domain" description="Ig-like" evidence="7">
    <location>
        <begin position="505"/>
        <end position="593"/>
    </location>
</feature>
<dbReference type="RefSeq" id="XP_065674290.1">
    <property type="nucleotide sequence ID" value="XM_065818218.1"/>
</dbReference>
<evidence type="ECO:0000256" key="4">
    <source>
        <dbReference type="ARBA" id="ARBA00023157"/>
    </source>
</evidence>
<organism evidence="8 9">
    <name type="scientific">Hydra vulgaris</name>
    <name type="common">Hydra</name>
    <name type="synonym">Hydra attenuata</name>
    <dbReference type="NCBI Taxonomy" id="6087"/>
    <lineage>
        <taxon>Eukaryota</taxon>
        <taxon>Metazoa</taxon>
        <taxon>Cnidaria</taxon>
        <taxon>Hydrozoa</taxon>
        <taxon>Hydroidolina</taxon>
        <taxon>Anthoathecata</taxon>
        <taxon>Aplanulata</taxon>
        <taxon>Hydridae</taxon>
        <taxon>Hydra</taxon>
    </lineage>
</organism>
<dbReference type="PANTHER" id="PTHR45842:SF12">
    <property type="entry name" value="KEKKON 5, ISOFORM A"/>
    <property type="match status" value="1"/>
</dbReference>
<evidence type="ECO:0000256" key="2">
    <source>
        <dbReference type="ARBA" id="ARBA00022729"/>
    </source>
</evidence>
<dbReference type="Pfam" id="PF13855">
    <property type="entry name" value="LRR_8"/>
    <property type="match status" value="4"/>
</dbReference>
<dbReference type="InterPro" id="IPR001611">
    <property type="entry name" value="Leu-rich_rpt"/>
</dbReference>
<dbReference type="SMART" id="SM00408">
    <property type="entry name" value="IGc2"/>
    <property type="match status" value="3"/>
</dbReference>
<keyword evidence="3" id="KW-0677">Repeat</keyword>
<evidence type="ECO:0000256" key="5">
    <source>
        <dbReference type="ARBA" id="ARBA00023180"/>
    </source>
</evidence>
<evidence type="ECO:0000259" key="7">
    <source>
        <dbReference type="PROSITE" id="PS50835"/>
    </source>
</evidence>
<keyword evidence="8" id="KW-1185">Reference proteome</keyword>
<evidence type="ECO:0000256" key="1">
    <source>
        <dbReference type="ARBA" id="ARBA00022614"/>
    </source>
</evidence>
<dbReference type="Gene3D" id="2.60.40.10">
    <property type="entry name" value="Immunoglobulins"/>
    <property type="match status" value="3"/>
</dbReference>
<keyword evidence="4" id="KW-1015">Disulfide bond</keyword>
<dbReference type="Pfam" id="PF13927">
    <property type="entry name" value="Ig_3"/>
    <property type="match status" value="1"/>
</dbReference>
<dbReference type="InterPro" id="IPR013098">
    <property type="entry name" value="Ig_I-set"/>
</dbReference>
<dbReference type="SMART" id="SM00409">
    <property type="entry name" value="IG"/>
    <property type="match status" value="3"/>
</dbReference>
<dbReference type="InterPro" id="IPR050467">
    <property type="entry name" value="LRFN"/>
</dbReference>
<dbReference type="SUPFAM" id="SSF48726">
    <property type="entry name" value="Immunoglobulin"/>
    <property type="match status" value="3"/>
</dbReference>
<dbReference type="SMART" id="SM00082">
    <property type="entry name" value="LRRCT"/>
    <property type="match status" value="1"/>
</dbReference>
<keyword evidence="1" id="KW-0433">Leucine-rich repeat</keyword>
<protein>
    <submittedName>
        <fullName evidence="9">Leucine-rich repeats and immunoglobulin-like domains protein 3 isoform X2</fullName>
    </submittedName>
</protein>
<dbReference type="CDD" id="cd00096">
    <property type="entry name" value="Ig"/>
    <property type="match status" value="1"/>
</dbReference>
<dbReference type="PROSITE" id="PS50835">
    <property type="entry name" value="IG_LIKE"/>
    <property type="match status" value="3"/>
</dbReference>
<evidence type="ECO:0000313" key="9">
    <source>
        <dbReference type="RefSeq" id="XP_065674290.1"/>
    </source>
</evidence>
<gene>
    <name evidence="9" type="primary">LOC100207402</name>
</gene>
<dbReference type="SMART" id="SM00369">
    <property type="entry name" value="LRR_TYP"/>
    <property type="match status" value="9"/>
</dbReference>